<feature type="compositionally biased region" description="Basic residues" evidence="1">
    <location>
        <begin position="106"/>
        <end position="119"/>
    </location>
</feature>
<reference evidence="2" key="1">
    <citation type="submission" date="2016-06" db="UniProtKB">
        <authorList>
            <consortium name="WormBaseParasite"/>
        </authorList>
    </citation>
    <scope>IDENTIFICATION</scope>
</reference>
<evidence type="ECO:0000256" key="1">
    <source>
        <dbReference type="SAM" id="MobiDB-lite"/>
    </source>
</evidence>
<proteinExistence type="predicted"/>
<feature type="region of interest" description="Disordered" evidence="1">
    <location>
        <begin position="98"/>
        <end position="136"/>
    </location>
</feature>
<protein>
    <submittedName>
        <fullName evidence="2">MIF4G domain-containing protein</fullName>
    </submittedName>
</protein>
<name>A0A183BC56_9TREM</name>
<dbReference type="AlphaFoldDB" id="A0A183BC56"/>
<evidence type="ECO:0000313" key="2">
    <source>
        <dbReference type="WBParaSite" id="ECPE_0001683401-mRNA-1"/>
    </source>
</evidence>
<accession>A0A183BC56</accession>
<dbReference type="WBParaSite" id="ECPE_0001683401-mRNA-1">
    <property type="protein sequence ID" value="ECPE_0001683401-mRNA-1"/>
    <property type="gene ID" value="ECPE_0001683401"/>
</dbReference>
<sequence>LWKCTFGHRYPGQMQKPPITQNYTITSAPAELPPSTTSTSTHHASRCPSITTNVGLAQGAPGPGPTFLSPRLGEDSGYNQASRSAHRSITTEPFYPVEQQTDSGKSHTRHARRTMRRCGWRSGDRTAGRGGTNGGPGDLVVAATASGAPSKSVTRSHNLAERDPQAFFRILSDKLQRVLDNQLATERLDQLMTEVCMHVCISNIFQLGLKMHAVHGLG</sequence>
<organism evidence="2">
    <name type="scientific">Echinostoma caproni</name>
    <dbReference type="NCBI Taxonomy" id="27848"/>
    <lineage>
        <taxon>Eukaryota</taxon>
        <taxon>Metazoa</taxon>
        <taxon>Spiralia</taxon>
        <taxon>Lophotrochozoa</taxon>
        <taxon>Platyhelminthes</taxon>
        <taxon>Trematoda</taxon>
        <taxon>Digenea</taxon>
        <taxon>Plagiorchiida</taxon>
        <taxon>Echinostomata</taxon>
        <taxon>Echinostomatoidea</taxon>
        <taxon>Echinostomatidae</taxon>
        <taxon>Echinostoma</taxon>
    </lineage>
</organism>